<dbReference type="Pfam" id="PF20222">
    <property type="entry name" value="DUF6581"/>
    <property type="match status" value="1"/>
</dbReference>
<evidence type="ECO:0000259" key="8">
    <source>
        <dbReference type="Pfam" id="PF20222"/>
    </source>
</evidence>
<dbReference type="Pfam" id="PF04182">
    <property type="entry name" value="B-block_TFIIIC"/>
    <property type="match status" value="1"/>
</dbReference>
<feature type="compositionally biased region" description="Polar residues" evidence="6">
    <location>
        <begin position="775"/>
        <end position="790"/>
    </location>
</feature>
<dbReference type="InterPro" id="IPR046488">
    <property type="entry name" value="Sfc3/Tfc3_C"/>
</dbReference>
<dbReference type="GO" id="GO:0042791">
    <property type="term" value="P:5S class rRNA transcription by RNA polymerase III"/>
    <property type="evidence" value="ECO:0007669"/>
    <property type="project" value="TreeGrafter"/>
</dbReference>
<protein>
    <submittedName>
        <fullName evidence="9">Uncharacterized protein</fullName>
    </submittedName>
</protein>
<feature type="region of interest" description="Disordered" evidence="6">
    <location>
        <begin position="1126"/>
        <end position="1152"/>
    </location>
</feature>
<dbReference type="GO" id="GO:0006384">
    <property type="term" value="P:transcription initiation at RNA polymerase III promoter"/>
    <property type="evidence" value="ECO:0007669"/>
    <property type="project" value="InterPro"/>
</dbReference>
<feature type="compositionally biased region" description="Basic residues" evidence="6">
    <location>
        <begin position="576"/>
        <end position="589"/>
    </location>
</feature>
<dbReference type="GO" id="GO:0003677">
    <property type="term" value="F:DNA binding"/>
    <property type="evidence" value="ECO:0007669"/>
    <property type="project" value="UniProtKB-KW"/>
</dbReference>
<feature type="domain" description="B-block binding subunit of TFIIIC" evidence="7">
    <location>
        <begin position="138"/>
        <end position="206"/>
    </location>
</feature>
<feature type="region of interest" description="Disordered" evidence="6">
    <location>
        <begin position="912"/>
        <end position="933"/>
    </location>
</feature>
<evidence type="ECO:0000259" key="7">
    <source>
        <dbReference type="Pfam" id="PF04182"/>
    </source>
</evidence>
<evidence type="ECO:0000256" key="3">
    <source>
        <dbReference type="ARBA" id="ARBA00023125"/>
    </source>
</evidence>
<keyword evidence="5" id="KW-0539">Nucleus</keyword>
<evidence type="ECO:0000313" key="9">
    <source>
        <dbReference type="EMBL" id="RJE23366.1"/>
    </source>
</evidence>
<dbReference type="PANTHER" id="PTHR15180">
    <property type="entry name" value="GENERAL TRANSCRIPTION FACTOR 3C POLYPEPTIDE 1"/>
    <property type="match status" value="1"/>
</dbReference>
<gene>
    <name evidence="9" type="ORF">PHISCL_04308</name>
</gene>
<evidence type="ECO:0000256" key="5">
    <source>
        <dbReference type="ARBA" id="ARBA00023242"/>
    </source>
</evidence>
<feature type="region of interest" description="Disordered" evidence="6">
    <location>
        <begin position="737"/>
        <end position="853"/>
    </location>
</feature>
<reference evidence="10" key="1">
    <citation type="submission" date="2017-02" db="EMBL/GenBank/DDBJ databases">
        <authorList>
            <person name="Tafer H."/>
            <person name="Lopandic K."/>
        </authorList>
    </citation>
    <scope>NUCLEOTIDE SEQUENCE [LARGE SCALE GENOMIC DNA]</scope>
    <source>
        <strain evidence="10">CBS 366.77</strain>
    </source>
</reference>
<evidence type="ECO:0000256" key="1">
    <source>
        <dbReference type="ARBA" id="ARBA00004123"/>
    </source>
</evidence>
<name>A0A3A2ZJZ2_9EURO</name>
<dbReference type="InterPro" id="IPR044210">
    <property type="entry name" value="Tfc3-like"/>
</dbReference>
<evidence type="ECO:0000313" key="10">
    <source>
        <dbReference type="Proteomes" id="UP000266188"/>
    </source>
</evidence>
<keyword evidence="3" id="KW-0238">DNA-binding</keyword>
<dbReference type="PANTHER" id="PTHR15180:SF1">
    <property type="entry name" value="GENERAL TRANSCRIPTION FACTOR 3C POLYPEPTIDE 1"/>
    <property type="match status" value="1"/>
</dbReference>
<keyword evidence="10" id="KW-1185">Reference proteome</keyword>
<dbReference type="InterPro" id="IPR007309">
    <property type="entry name" value="TFIIIC_Bblock-bd"/>
</dbReference>
<organism evidence="9 10">
    <name type="scientific">Aspergillus sclerotialis</name>
    <dbReference type="NCBI Taxonomy" id="2070753"/>
    <lineage>
        <taxon>Eukaryota</taxon>
        <taxon>Fungi</taxon>
        <taxon>Dikarya</taxon>
        <taxon>Ascomycota</taxon>
        <taxon>Pezizomycotina</taxon>
        <taxon>Eurotiomycetes</taxon>
        <taxon>Eurotiomycetidae</taxon>
        <taxon>Eurotiales</taxon>
        <taxon>Aspergillaceae</taxon>
        <taxon>Aspergillus</taxon>
        <taxon>Aspergillus subgen. Polypaecilum</taxon>
    </lineage>
</organism>
<comment type="subcellular location">
    <subcellularLocation>
        <location evidence="1">Nucleus</location>
    </subcellularLocation>
</comment>
<evidence type="ECO:0000256" key="6">
    <source>
        <dbReference type="SAM" id="MobiDB-lite"/>
    </source>
</evidence>
<dbReference type="STRING" id="2070753.A0A3A2ZJZ2"/>
<evidence type="ECO:0000256" key="4">
    <source>
        <dbReference type="ARBA" id="ARBA00023163"/>
    </source>
</evidence>
<feature type="domain" description="Transcription factor tau subunit sfc3/Tfc3 C-terminal" evidence="8">
    <location>
        <begin position="1399"/>
        <end position="1821"/>
    </location>
</feature>
<proteinExistence type="predicted"/>
<dbReference type="GO" id="GO:0005634">
    <property type="term" value="C:nucleus"/>
    <property type="evidence" value="ECO:0007669"/>
    <property type="project" value="UniProtKB-SubCell"/>
</dbReference>
<keyword evidence="4" id="KW-0804">Transcription</keyword>
<keyword evidence="2" id="KW-0597">Phosphoprotein</keyword>
<sequence length="1872" mass="211798">MAPSLRFLIDYVLNEIALCGAQGASPSEVLTFIDTFYSKSNNSQRNHAVDRLFQEKVWSWLARNPEVSVGRDKQGNHLSLADVQLTYTIASNQSDTKSEFLDGGEESRASPLRLFVSEERTWRAITGHEPDETKVLPTEFTLLSVIASAKSSGIIQPELVKISGQDKRSVPKRTNMLHKKGYIIKSPIHIRGTRTSLCTLSKFFRDKAPRQAGETSAGLTTDMIQAGEYIDFDAFLRNMFSILREYRLISRSDLKRMLGFTDAWRMRILSRALRKLERIGVLKRVRAMSQYSGTKKSFYSCVMLVRDPSARDFALFNEYGQNLVASLKENRERLDMDNDDFDQDDTAALDMEPEAVVKRESDVVDTGRPLPTWTPDRSFHNQIFDTVDRERTLGLTSNNILRLCFGEFFHKPLESMLVRLVDCWQLAQPPHLRHFAIVRDTAVAHRMTQYVHYTARNFQLLVDAGQASWEAVEYVRKKDKSDPPHVPPIDAVPELDTYGLPLITTTNKLVKNGNATLLECIIAGHPEDYVRSNSDAIPVQREDGTYTLCHGFSDLQPRALQRVNSANYNKANYPRARGRPKGTPSKRKQGYQDISDLSIDEAAETEYVKLRRSRPLTREERFQGLPEKERLEAMGLDESWTEYSVLLMERHTPGVYITQRGRRRPAGKKQGRPRISRLAVFKSPKLYSFDWFRPEDENHGVPGSLESPTATQLGEYTVADRRSERQLERDEALAVPSTPIGTRRRKVRPDSPGVEFARGPYKRRRFRDSEEVASQDVTESTALDVENNQQPHDKVDGFANEAPVTRPKKRQRTGNDEAQTTEAHGSINGSIAGPSITAPEEPRNGNKTQTHGEVEVPLAKKLRCESMVPVERQGPAATEHPSPLNNAITTGDMESTLIAQDRLRHSESIKPAEEMHEPSGTHGHLKTPKPQDYRTTGSVALMRRKIVIDIVDKAGGAFPMGQELWYPFTTAWGKLRHKEVPDLRTIKTVVKRLVDSGKLRQMTFSGRDNKGVMVKKTMITKAELHPDDPVIKDLQRSMLAAPRLYFPPNTEIDPALFKSPERRDIPVETGLTVHLHQKPAFVLKNEEKKGRRIREQLLRSLQPGSGDARQGRTGVVRLMKIQRGSAHDPSVAAPTSIARPVPGGVGGKRIPKAHRVPGVGDINLRRVKRLWHPISTIAPYAMFMNPSQTFHPSTGTFSTDAGVATLQTRKVVRDKKGPSLPESLHDLLGRVRQRKRSSISESDIQPYDKFASESDKILRWELRNEELLHEKSEHLKYINQTVQDSFEAAQIEGNIRFDNEVEGRSRTPNQPMTTRREARRRSSANKQTPFPPQPAIPHEIEALGDEEIQDYRTQREQITPKRTDMIQGRRLTKLYESANADELGTGPSATPTQRSIVRRRFTLPEYVEKKILTAIVVVRALAGGYDGRIVDWNIVPRAFPDHDPTSIQDRGKILMNRNRLQLIKMQSDFQERFIKAYANNEVPSINYEDLEGYDWEGVVDWANTHLETPSSQKLPDLPATRDQFDSLFELREETILSVDELYQITQTVSLSRRRALQAAVALAVPFVPMLNRRQPELSRLEVAKTWVRANVTTPEETYQSAEAYKALSLLGEPLIESALQSLVTDRAISMTNRGRVTPGRNYDVTEHFLFTLGRRRAIEHTQLRRAARFKTNSLDPELQARGSVDLNYHADDGDILALINLAAARKLTLKPRDPPNDKFGLTEGGYVTRQVDKEKLRFSVEIHPVLGKYVYGNPVGGKLVNLPPPSPPRTAVVSPTLSLPEKIPIWVDIHGQFNKLLWDQVVAAIAGCVAIRPGISAFMITNMIQPTMGLWEVKILLEWMKKVGVARNENNGEGEQGSGWRVEEWWWMVLGS</sequence>
<dbReference type="GO" id="GO:0000127">
    <property type="term" value="C:transcription factor TFIIIC complex"/>
    <property type="evidence" value="ECO:0007669"/>
    <property type="project" value="InterPro"/>
</dbReference>
<feature type="compositionally biased region" description="Polar residues" evidence="6">
    <location>
        <begin position="816"/>
        <end position="829"/>
    </location>
</feature>
<dbReference type="OrthoDB" id="5403573at2759"/>
<dbReference type="CDD" id="cd16169">
    <property type="entry name" value="Tau138_eWH"/>
    <property type="match status" value="1"/>
</dbReference>
<accession>A0A3A2ZJZ2</accession>
<dbReference type="InterPro" id="IPR035625">
    <property type="entry name" value="Tfc3-like_eWH"/>
</dbReference>
<dbReference type="EMBL" id="MVGC01000124">
    <property type="protein sequence ID" value="RJE23366.1"/>
    <property type="molecule type" value="Genomic_DNA"/>
</dbReference>
<feature type="compositionally biased region" description="Basic and acidic residues" evidence="6">
    <location>
        <begin position="840"/>
        <end position="853"/>
    </location>
</feature>
<dbReference type="Proteomes" id="UP000266188">
    <property type="component" value="Unassembled WGS sequence"/>
</dbReference>
<feature type="region of interest" description="Disordered" evidence="6">
    <location>
        <begin position="1297"/>
        <end position="1336"/>
    </location>
</feature>
<comment type="caution">
    <text evidence="9">The sequence shown here is derived from an EMBL/GenBank/DDBJ whole genome shotgun (WGS) entry which is preliminary data.</text>
</comment>
<evidence type="ECO:0000256" key="2">
    <source>
        <dbReference type="ARBA" id="ARBA00022553"/>
    </source>
</evidence>
<feature type="region of interest" description="Disordered" evidence="6">
    <location>
        <begin position="571"/>
        <end position="591"/>
    </location>
</feature>